<dbReference type="GO" id="GO:0015937">
    <property type="term" value="P:coenzyme A biosynthetic process"/>
    <property type="evidence" value="ECO:0007669"/>
    <property type="project" value="UniProtKB-UniRule"/>
</dbReference>
<name>A0A5R9IGN9_9GAMM</name>
<gene>
    <name evidence="3 7" type="primary">coaBC</name>
    <name evidence="7" type="ORF">FE810_11420</name>
</gene>
<comment type="catalytic activity">
    <reaction evidence="3 4">
        <text>(R)-4'-phosphopantothenate + L-cysteine + CTP = N-[(R)-4-phosphopantothenoyl]-L-cysteine + CMP + diphosphate + H(+)</text>
        <dbReference type="Rhea" id="RHEA:19397"/>
        <dbReference type="ChEBI" id="CHEBI:10986"/>
        <dbReference type="ChEBI" id="CHEBI:15378"/>
        <dbReference type="ChEBI" id="CHEBI:33019"/>
        <dbReference type="ChEBI" id="CHEBI:35235"/>
        <dbReference type="ChEBI" id="CHEBI:37563"/>
        <dbReference type="ChEBI" id="CHEBI:59458"/>
        <dbReference type="ChEBI" id="CHEBI:60377"/>
        <dbReference type="EC" id="6.3.2.5"/>
    </reaction>
</comment>
<comment type="catalytic activity">
    <reaction evidence="3 4">
        <text>N-[(R)-4-phosphopantothenoyl]-L-cysteine + H(+) = (R)-4'-phosphopantetheine + CO2</text>
        <dbReference type="Rhea" id="RHEA:16793"/>
        <dbReference type="ChEBI" id="CHEBI:15378"/>
        <dbReference type="ChEBI" id="CHEBI:16526"/>
        <dbReference type="ChEBI" id="CHEBI:59458"/>
        <dbReference type="ChEBI" id="CHEBI:61723"/>
        <dbReference type="EC" id="4.1.1.36"/>
    </reaction>
</comment>
<dbReference type="SUPFAM" id="SSF102645">
    <property type="entry name" value="CoaB-like"/>
    <property type="match status" value="1"/>
</dbReference>
<feature type="domain" description="Flavoprotein" evidence="5">
    <location>
        <begin position="6"/>
        <end position="178"/>
    </location>
</feature>
<dbReference type="UniPathway" id="UPA00241">
    <property type="reaction ID" value="UER00353"/>
</dbReference>
<dbReference type="OrthoDB" id="9802554at2"/>
<comment type="pathway">
    <text evidence="3 4">Cofactor biosynthesis; coenzyme A biosynthesis; CoA from (R)-pantothenate: step 3/5.</text>
</comment>
<dbReference type="GO" id="GO:0004632">
    <property type="term" value="F:phosphopantothenate--cysteine ligase activity"/>
    <property type="evidence" value="ECO:0007669"/>
    <property type="project" value="UniProtKB-UniRule"/>
</dbReference>
<keyword evidence="3 4" id="KW-0288">FMN</keyword>
<dbReference type="Proteomes" id="UP000307790">
    <property type="component" value="Unassembled WGS sequence"/>
</dbReference>
<dbReference type="RefSeq" id="WP_138320182.1">
    <property type="nucleotide sequence ID" value="NZ_VCBC01000010.1"/>
</dbReference>
<feature type="binding site" evidence="3">
    <location>
        <position position="344"/>
    </location>
    <ligand>
        <name>CTP</name>
        <dbReference type="ChEBI" id="CHEBI:37563"/>
    </ligand>
</feature>
<comment type="pathway">
    <text evidence="3 4">Cofactor biosynthesis; coenzyme A biosynthesis; CoA from (R)-pantothenate: step 2/5.</text>
</comment>
<organism evidence="7 8">
    <name type="scientific">Thalassotalea litorea</name>
    <dbReference type="NCBI Taxonomy" id="2020715"/>
    <lineage>
        <taxon>Bacteria</taxon>
        <taxon>Pseudomonadati</taxon>
        <taxon>Pseudomonadota</taxon>
        <taxon>Gammaproteobacteria</taxon>
        <taxon>Alteromonadales</taxon>
        <taxon>Colwelliaceae</taxon>
        <taxon>Thalassotalea</taxon>
    </lineage>
</organism>
<comment type="similarity">
    <text evidence="3 4">In the C-terminal section; belongs to the PPC synthetase family.</text>
</comment>
<keyword evidence="3" id="KW-0511">Multifunctional enzyme</keyword>
<dbReference type="PANTHER" id="PTHR14359">
    <property type="entry name" value="HOMO-OLIGOMERIC FLAVIN CONTAINING CYS DECARBOXYLASE FAMILY"/>
    <property type="match status" value="1"/>
</dbReference>
<dbReference type="InterPro" id="IPR003382">
    <property type="entry name" value="Flavoprotein"/>
</dbReference>
<feature type="domain" description="DNA/pantothenate metabolism flavoprotein C-terminal" evidence="6">
    <location>
        <begin position="189"/>
        <end position="397"/>
    </location>
</feature>
<dbReference type="Pfam" id="PF02441">
    <property type="entry name" value="Flavoprotein"/>
    <property type="match status" value="1"/>
</dbReference>
<accession>A0A5R9IGN9</accession>
<feature type="binding site" evidence="3">
    <location>
        <position position="282"/>
    </location>
    <ligand>
        <name>CTP</name>
        <dbReference type="ChEBI" id="CHEBI:37563"/>
    </ligand>
</feature>
<protein>
    <recommendedName>
        <fullName evidence="3">Coenzyme A biosynthesis bifunctional protein CoaBC</fullName>
    </recommendedName>
    <alternativeName>
        <fullName evidence="3">DNA/pantothenate metabolism flavoprotein</fullName>
    </alternativeName>
    <alternativeName>
        <fullName evidence="3">Phosphopantothenoylcysteine synthetase/decarboxylase</fullName>
        <shortName evidence="3">PPCS-PPCDC</shortName>
    </alternativeName>
    <domain>
        <recommendedName>
            <fullName evidence="3">Phosphopantothenoylcysteine decarboxylase</fullName>
            <shortName evidence="3">PPC decarboxylase</shortName>
            <shortName evidence="3">PPC-DC</shortName>
            <ecNumber evidence="3">4.1.1.36</ecNumber>
        </recommendedName>
        <alternativeName>
            <fullName evidence="3">CoaC</fullName>
        </alternativeName>
    </domain>
    <domain>
        <recommendedName>
            <fullName evidence="3">Phosphopantothenate--cysteine ligase</fullName>
            <ecNumber evidence="3">6.3.2.5</ecNumber>
        </recommendedName>
        <alternativeName>
            <fullName evidence="3">CoaB</fullName>
        </alternativeName>
        <alternativeName>
            <fullName evidence="3">Phosphopantothenoylcysteine synthetase</fullName>
            <shortName evidence="3">PPC synthetase</shortName>
            <shortName evidence="3">PPC-S</shortName>
        </alternativeName>
    </domain>
</protein>
<feature type="region of interest" description="Phosphopantothenate--cysteine ligase" evidence="3">
    <location>
        <begin position="194"/>
        <end position="408"/>
    </location>
</feature>
<dbReference type="InterPro" id="IPR035929">
    <property type="entry name" value="CoaB-like_sf"/>
</dbReference>
<sequence>MQLTDKNIIVGVSGGIAAYKSADLIRRLKERGANVRVVMSEGGKAFITPLTLQAVSGNPVSDSLLDPEAEAGMGHIELAKWADLILIAPASADIIARINAGMANDLLTTICLATAAKIAIAPAMNQQMWHTQVTQQNIESLLSRDFLVWGPGQGEQACGDVGFGRMLEPLELCQHCLDYFDASDKVGSLSGQTWVITAGPTREPLDPVRFISNHSSGKMGFAIAQAAKRLGATVYLVCGPVKLPTPIGVERIDVETAIEMQEHSLRLAKTAEVFVACAAVADYRVAEIASQKIKKSSEQLQLVLQKNPDIVASVAALNNAPFTVGFAAETENVEEYALGKLHKKNLQMICANNVSAPGHGFNSDTNALTLFWPGGSVSLPLTSKLNLARQLVEQISKKFKKSPQEASL</sequence>
<evidence type="ECO:0000313" key="7">
    <source>
        <dbReference type="EMBL" id="TLU64685.1"/>
    </source>
</evidence>
<keyword evidence="3 4" id="KW-0436">Ligase</keyword>
<evidence type="ECO:0000256" key="4">
    <source>
        <dbReference type="RuleBase" id="RU364078"/>
    </source>
</evidence>
<evidence type="ECO:0000259" key="5">
    <source>
        <dbReference type="Pfam" id="PF02441"/>
    </source>
</evidence>
<feature type="active site" description="Proton donor" evidence="3">
    <location>
        <position position="158"/>
    </location>
</feature>
<evidence type="ECO:0000256" key="1">
    <source>
        <dbReference type="ARBA" id="ARBA00022793"/>
    </source>
</evidence>
<keyword evidence="3" id="KW-0479">Metal-binding</keyword>
<keyword evidence="3 4" id="KW-0285">Flavoprotein</keyword>
<comment type="caution">
    <text evidence="7">The sequence shown here is derived from an EMBL/GenBank/DDBJ whole genome shotgun (WGS) entry which is preliminary data.</text>
</comment>
<comment type="cofactor">
    <cofactor evidence="3">
        <name>FMN</name>
        <dbReference type="ChEBI" id="CHEBI:58210"/>
    </cofactor>
    <text evidence="3">Binds 1 FMN per subunit.</text>
</comment>
<evidence type="ECO:0000259" key="6">
    <source>
        <dbReference type="Pfam" id="PF04127"/>
    </source>
</evidence>
<feature type="binding site" evidence="3">
    <location>
        <position position="292"/>
    </location>
    <ligand>
        <name>CTP</name>
        <dbReference type="ChEBI" id="CHEBI:37563"/>
    </ligand>
</feature>
<keyword evidence="8" id="KW-1185">Reference proteome</keyword>
<feature type="region of interest" description="Phosphopantothenoylcysteine decarboxylase" evidence="3">
    <location>
        <begin position="1"/>
        <end position="193"/>
    </location>
</feature>
<dbReference type="Gene3D" id="3.40.50.1950">
    <property type="entry name" value="Flavin prenyltransferase-like"/>
    <property type="match status" value="1"/>
</dbReference>
<comment type="caution">
    <text evidence="3">Lacks conserved residue(s) required for the propagation of feature annotation.</text>
</comment>
<dbReference type="GO" id="GO:0071513">
    <property type="term" value="C:phosphopantothenoylcysteine decarboxylase complex"/>
    <property type="evidence" value="ECO:0007669"/>
    <property type="project" value="TreeGrafter"/>
</dbReference>
<feature type="binding site" evidence="3">
    <location>
        <begin position="308"/>
        <end position="311"/>
    </location>
    <ligand>
        <name>CTP</name>
        <dbReference type="ChEBI" id="CHEBI:37563"/>
    </ligand>
</feature>
<dbReference type="NCBIfam" id="TIGR00521">
    <property type="entry name" value="coaBC_dfp"/>
    <property type="match status" value="1"/>
</dbReference>
<dbReference type="InterPro" id="IPR007085">
    <property type="entry name" value="DNA/pantothenate-metab_flavo_C"/>
</dbReference>
<dbReference type="GO" id="GO:0046872">
    <property type="term" value="F:metal ion binding"/>
    <property type="evidence" value="ECO:0007669"/>
    <property type="project" value="UniProtKB-KW"/>
</dbReference>
<dbReference type="InterPro" id="IPR036551">
    <property type="entry name" value="Flavin_trans-like"/>
</dbReference>
<dbReference type="GO" id="GO:0010181">
    <property type="term" value="F:FMN binding"/>
    <property type="evidence" value="ECO:0007669"/>
    <property type="project" value="UniProtKB-UniRule"/>
</dbReference>
<dbReference type="GO" id="GO:0015941">
    <property type="term" value="P:pantothenate catabolic process"/>
    <property type="evidence" value="ECO:0007669"/>
    <property type="project" value="InterPro"/>
</dbReference>
<dbReference type="Pfam" id="PF04127">
    <property type="entry name" value="DFP"/>
    <property type="match status" value="1"/>
</dbReference>
<dbReference type="EC" id="6.3.2.5" evidence="3"/>
<evidence type="ECO:0000256" key="2">
    <source>
        <dbReference type="ARBA" id="ARBA00023239"/>
    </source>
</evidence>
<dbReference type="AlphaFoldDB" id="A0A5R9IGN9"/>
<feature type="binding site" evidence="3">
    <location>
        <position position="326"/>
    </location>
    <ligand>
        <name>CTP</name>
        <dbReference type="ChEBI" id="CHEBI:37563"/>
    </ligand>
</feature>
<evidence type="ECO:0000313" key="8">
    <source>
        <dbReference type="Proteomes" id="UP000307790"/>
    </source>
</evidence>
<dbReference type="Gene3D" id="3.40.50.10300">
    <property type="entry name" value="CoaB-like"/>
    <property type="match status" value="1"/>
</dbReference>
<keyword evidence="3" id="KW-0460">Magnesium</keyword>
<dbReference type="PANTHER" id="PTHR14359:SF6">
    <property type="entry name" value="PHOSPHOPANTOTHENOYLCYSTEINE DECARBOXYLASE"/>
    <property type="match status" value="1"/>
</dbReference>
<dbReference type="EC" id="4.1.1.36" evidence="3"/>
<comment type="similarity">
    <text evidence="3 4">In the N-terminal section; belongs to the HFCD (homo-oligomeric flavin containing Cys decarboxylase) superfamily.</text>
</comment>
<keyword evidence="2 3" id="KW-0456">Lyase</keyword>
<evidence type="ECO:0000256" key="3">
    <source>
        <dbReference type="HAMAP-Rule" id="MF_02225"/>
    </source>
</evidence>
<comment type="function">
    <text evidence="4">Catalyzes two steps in the biosynthesis of coenzyme A. In the first step cysteine is conjugated to 4'-phosphopantothenate to form 4-phosphopantothenoylcysteine, in the latter compound is decarboxylated to form 4'-phosphopantotheine.</text>
</comment>
<dbReference type="InterPro" id="IPR005252">
    <property type="entry name" value="CoaBC"/>
</dbReference>
<feature type="binding site" evidence="3">
    <location>
        <position position="340"/>
    </location>
    <ligand>
        <name>CTP</name>
        <dbReference type="ChEBI" id="CHEBI:37563"/>
    </ligand>
</feature>
<proteinExistence type="inferred from homology"/>
<dbReference type="GO" id="GO:0004633">
    <property type="term" value="F:phosphopantothenoylcysteine decarboxylase activity"/>
    <property type="evidence" value="ECO:0007669"/>
    <property type="project" value="UniProtKB-UniRule"/>
</dbReference>
<reference evidence="7 8" key="1">
    <citation type="submission" date="2019-05" db="EMBL/GenBank/DDBJ databases">
        <title>Genome sequences of Thalassotalea litorea 1K03283.</title>
        <authorList>
            <person name="Zhang D."/>
        </authorList>
    </citation>
    <scope>NUCLEOTIDE SEQUENCE [LARGE SCALE GENOMIC DNA]</scope>
    <source>
        <strain evidence="7 8">MCCC 1K03283</strain>
    </source>
</reference>
<dbReference type="EMBL" id="VCBC01000010">
    <property type="protein sequence ID" value="TLU64685.1"/>
    <property type="molecule type" value="Genomic_DNA"/>
</dbReference>
<keyword evidence="1 3" id="KW-0210">Decarboxylase</keyword>
<dbReference type="SUPFAM" id="SSF52507">
    <property type="entry name" value="Homo-oligomeric flavin-containing Cys decarboxylases, HFCD"/>
    <property type="match status" value="1"/>
</dbReference>
<comment type="cofactor">
    <cofactor evidence="3">
        <name>Mg(2+)</name>
        <dbReference type="ChEBI" id="CHEBI:18420"/>
    </cofactor>
</comment>
<comment type="function">
    <text evidence="3">Catalyzes two sequential steps in the biosynthesis of coenzyme A. In the first step cysteine is conjugated to 4'-phosphopantothenate to form 4-phosphopantothenoylcysteine. In the second step the latter compound is decarboxylated to form 4'-phosphopantotheine.</text>
</comment>
<dbReference type="HAMAP" id="MF_02225">
    <property type="entry name" value="CoaBC"/>
    <property type="match status" value="1"/>
</dbReference>